<dbReference type="GO" id="GO:0000976">
    <property type="term" value="F:transcription cis-regulatory region binding"/>
    <property type="evidence" value="ECO:0007669"/>
    <property type="project" value="TreeGrafter"/>
</dbReference>
<dbReference type="EMBL" id="JAINVB010000001">
    <property type="protein sequence ID" value="MCK0084586.1"/>
    <property type="molecule type" value="Genomic_DNA"/>
</dbReference>
<evidence type="ECO:0000313" key="10">
    <source>
        <dbReference type="EMBL" id="MDB2003088.1"/>
    </source>
</evidence>
<dbReference type="Gene3D" id="1.10.10.10">
    <property type="entry name" value="Winged helix-like DNA-binding domain superfamily/Winged helix DNA-binding domain"/>
    <property type="match status" value="1"/>
</dbReference>
<feature type="binding site" evidence="8">
    <location>
        <position position="114"/>
    </location>
    <ligand>
        <name>Fe cation</name>
        <dbReference type="ChEBI" id="CHEBI:24875"/>
    </ligand>
</feature>
<comment type="caution">
    <text evidence="10">The sequence shown here is derived from an EMBL/GenBank/DDBJ whole genome shotgun (WGS) entry which is preliminary data.</text>
</comment>
<dbReference type="CDD" id="cd07153">
    <property type="entry name" value="Fur_like"/>
    <property type="match status" value="1"/>
</dbReference>
<keyword evidence="4" id="KW-0805">Transcription regulation</keyword>
<dbReference type="GO" id="GO:1900376">
    <property type="term" value="P:regulation of secondary metabolite biosynthetic process"/>
    <property type="evidence" value="ECO:0007669"/>
    <property type="project" value="TreeGrafter"/>
</dbReference>
<dbReference type="PANTHER" id="PTHR33202:SF7">
    <property type="entry name" value="FERRIC UPTAKE REGULATION PROTEIN"/>
    <property type="match status" value="1"/>
</dbReference>
<evidence type="ECO:0000256" key="2">
    <source>
        <dbReference type="ARBA" id="ARBA00022491"/>
    </source>
</evidence>
<evidence type="ECO:0000256" key="5">
    <source>
        <dbReference type="ARBA" id="ARBA00023125"/>
    </source>
</evidence>
<feature type="binding site" evidence="7">
    <location>
        <position position="85"/>
    </location>
    <ligand>
        <name>Zn(2+)</name>
        <dbReference type="ChEBI" id="CHEBI:29105"/>
    </ligand>
</feature>
<dbReference type="AlphaFoldDB" id="A0AAW6B0M9"/>
<keyword evidence="5" id="KW-0238">DNA-binding</keyword>
<keyword evidence="8" id="KW-0408">Iron</keyword>
<dbReference type="GO" id="GO:0003700">
    <property type="term" value="F:DNA-binding transcription factor activity"/>
    <property type="evidence" value="ECO:0007669"/>
    <property type="project" value="InterPro"/>
</dbReference>
<dbReference type="Proteomes" id="UP001203136">
    <property type="component" value="Unassembled WGS sequence"/>
</dbReference>
<proteinExistence type="inferred from homology"/>
<reference evidence="9" key="1">
    <citation type="journal article" date="2022" name="Cell Host Microbe">
        <title>Colonization of the live biotherapeutic product VE303 and modulation of the microbiota and metabolites in healthy volunteers.</title>
        <authorList>
            <person name="Dsouza M."/>
            <person name="Menon R."/>
            <person name="Crossette E."/>
            <person name="Bhattarai S.K."/>
            <person name="Schneider J."/>
            <person name="Kim Y.G."/>
            <person name="Reddy S."/>
            <person name="Caballero S."/>
            <person name="Felix C."/>
            <person name="Cornacchione L."/>
            <person name="Hendrickson J."/>
            <person name="Watson A.R."/>
            <person name="Minot S.S."/>
            <person name="Greenfield N."/>
            <person name="Schopf L."/>
            <person name="Szabady R."/>
            <person name="Patarroyo J."/>
            <person name="Smith W."/>
            <person name="Harrison P."/>
            <person name="Kuijper E.J."/>
            <person name="Kelly C.P."/>
            <person name="Olle B."/>
            <person name="Bobilev D."/>
            <person name="Silber J.L."/>
            <person name="Bucci V."/>
            <person name="Roberts B."/>
            <person name="Faith J."/>
            <person name="Norman J.M."/>
        </authorList>
    </citation>
    <scope>NUCLEOTIDE SEQUENCE</scope>
    <source>
        <strain evidence="9">VE303-04</strain>
    </source>
</reference>
<evidence type="ECO:0000256" key="3">
    <source>
        <dbReference type="ARBA" id="ARBA00022833"/>
    </source>
</evidence>
<dbReference type="SUPFAM" id="SSF46785">
    <property type="entry name" value="Winged helix' DNA-binding domain"/>
    <property type="match status" value="1"/>
</dbReference>
<dbReference type="GeneID" id="57967701"/>
<dbReference type="InterPro" id="IPR036388">
    <property type="entry name" value="WH-like_DNA-bd_sf"/>
</dbReference>
<feature type="binding site" evidence="7">
    <location>
        <position position="82"/>
    </location>
    <ligand>
        <name>Zn(2+)</name>
        <dbReference type="ChEBI" id="CHEBI:29105"/>
    </ligand>
</feature>
<evidence type="ECO:0000256" key="1">
    <source>
        <dbReference type="ARBA" id="ARBA00007957"/>
    </source>
</evidence>
<protein>
    <submittedName>
        <fullName evidence="10">Transcriptional repressor</fullName>
    </submittedName>
</protein>
<dbReference type="Gene3D" id="3.30.1490.190">
    <property type="match status" value="1"/>
</dbReference>
<comment type="similarity">
    <text evidence="1">Belongs to the Fur family.</text>
</comment>
<keyword evidence="6" id="KW-0804">Transcription</keyword>
<dbReference type="InterPro" id="IPR002481">
    <property type="entry name" value="FUR"/>
</dbReference>
<evidence type="ECO:0000313" key="11">
    <source>
        <dbReference type="Proteomes" id="UP001300871"/>
    </source>
</evidence>
<keyword evidence="7" id="KW-0479">Metal-binding</keyword>
<evidence type="ECO:0000256" key="8">
    <source>
        <dbReference type="PIRSR" id="PIRSR602481-2"/>
    </source>
</evidence>
<gene>
    <name evidence="9" type="ORF">K5I21_01585</name>
    <name evidence="10" type="ORF">PM006_23040</name>
</gene>
<evidence type="ECO:0000313" key="9">
    <source>
        <dbReference type="EMBL" id="MCK0084586.1"/>
    </source>
</evidence>
<comment type="cofactor">
    <cofactor evidence="7">
        <name>Zn(2+)</name>
        <dbReference type="ChEBI" id="CHEBI:29105"/>
    </cofactor>
    <text evidence="7">Binds 1 zinc ion per subunit.</text>
</comment>
<dbReference type="EMBL" id="JAQLGM010000132">
    <property type="protein sequence ID" value="MDB2003088.1"/>
    <property type="molecule type" value="Genomic_DNA"/>
</dbReference>
<dbReference type="Proteomes" id="UP001300871">
    <property type="component" value="Unassembled WGS sequence"/>
</dbReference>
<accession>A0AAW6B0M9</accession>
<sequence length="131" mass="14687">MKTLKYSRQRESIKTCLMGRKDHPTADALYTSIREQFPNISLGTVYRNLNLLVDLGEIRKLSCGDGTDHFDYDTSPHYHFVCKECGKIMDISMNAAKGLEEEAGRHVNGTIEDHTIFFYGTCGDCSSAAGR</sequence>
<comment type="cofactor">
    <cofactor evidence="8">
        <name>Mn(2+)</name>
        <dbReference type="ChEBI" id="CHEBI:29035"/>
    </cofactor>
    <cofactor evidence="8">
        <name>Fe(2+)</name>
        <dbReference type="ChEBI" id="CHEBI:29033"/>
    </cofactor>
    <text evidence="8">Binds 1 Mn(2+) or Fe(2+) ion per subunit.</text>
</comment>
<organism evidence="10 11">
    <name type="scientific">Clostridium symbiosum</name>
    <name type="common">Bacteroides symbiosus</name>
    <dbReference type="NCBI Taxonomy" id="1512"/>
    <lineage>
        <taxon>Bacteria</taxon>
        <taxon>Bacillati</taxon>
        <taxon>Bacillota</taxon>
        <taxon>Clostridia</taxon>
        <taxon>Lachnospirales</taxon>
        <taxon>Lachnospiraceae</taxon>
        <taxon>Otoolea</taxon>
    </lineage>
</organism>
<evidence type="ECO:0000256" key="4">
    <source>
        <dbReference type="ARBA" id="ARBA00023015"/>
    </source>
</evidence>
<keyword evidence="3 7" id="KW-0862">Zinc</keyword>
<dbReference type="InterPro" id="IPR036390">
    <property type="entry name" value="WH_DNA-bd_sf"/>
</dbReference>
<dbReference type="Pfam" id="PF01475">
    <property type="entry name" value="FUR"/>
    <property type="match status" value="1"/>
</dbReference>
<dbReference type="RefSeq" id="WP_003497224.1">
    <property type="nucleotide sequence ID" value="NZ_BAABZD010000003.1"/>
</dbReference>
<reference evidence="10" key="2">
    <citation type="submission" date="2023-01" db="EMBL/GenBank/DDBJ databases">
        <title>Human gut microbiome strain richness.</title>
        <authorList>
            <person name="Chen-Liaw A."/>
        </authorList>
    </citation>
    <scope>NUCLEOTIDE SEQUENCE</scope>
    <source>
        <strain evidence="10">B1_m1001713B170214d0_201011</strain>
    </source>
</reference>
<dbReference type="PANTHER" id="PTHR33202">
    <property type="entry name" value="ZINC UPTAKE REGULATION PROTEIN"/>
    <property type="match status" value="1"/>
</dbReference>
<feature type="binding site" evidence="7">
    <location>
        <position position="122"/>
    </location>
    <ligand>
        <name>Zn(2+)</name>
        <dbReference type="ChEBI" id="CHEBI:29105"/>
    </ligand>
</feature>
<dbReference type="GO" id="GO:0008270">
    <property type="term" value="F:zinc ion binding"/>
    <property type="evidence" value="ECO:0007669"/>
    <property type="project" value="TreeGrafter"/>
</dbReference>
<evidence type="ECO:0000256" key="7">
    <source>
        <dbReference type="PIRSR" id="PIRSR602481-1"/>
    </source>
</evidence>
<evidence type="ECO:0000256" key="6">
    <source>
        <dbReference type="ARBA" id="ARBA00023163"/>
    </source>
</evidence>
<dbReference type="InterPro" id="IPR043135">
    <property type="entry name" value="Fur_C"/>
</dbReference>
<keyword evidence="2" id="KW-0678">Repressor</keyword>
<dbReference type="GO" id="GO:0045892">
    <property type="term" value="P:negative regulation of DNA-templated transcription"/>
    <property type="evidence" value="ECO:0007669"/>
    <property type="project" value="TreeGrafter"/>
</dbReference>
<feature type="binding site" evidence="7">
    <location>
        <position position="125"/>
    </location>
    <ligand>
        <name>Zn(2+)</name>
        <dbReference type="ChEBI" id="CHEBI:29105"/>
    </ligand>
</feature>
<name>A0AAW6B0M9_CLOSY</name>